<evidence type="ECO:0000256" key="1">
    <source>
        <dbReference type="ARBA" id="ARBA00004123"/>
    </source>
</evidence>
<evidence type="ECO:0000256" key="4">
    <source>
        <dbReference type="ARBA" id="ARBA00023163"/>
    </source>
</evidence>
<comment type="subcellular location">
    <subcellularLocation>
        <location evidence="1">Nucleus</location>
    </subcellularLocation>
</comment>
<evidence type="ECO:0000256" key="6">
    <source>
        <dbReference type="SAM" id="MobiDB-lite"/>
    </source>
</evidence>
<keyword evidence="9" id="KW-1185">Reference proteome</keyword>
<dbReference type="GO" id="GO:0008270">
    <property type="term" value="F:zinc ion binding"/>
    <property type="evidence" value="ECO:0007669"/>
    <property type="project" value="InterPro"/>
</dbReference>
<evidence type="ECO:0000313" key="8">
    <source>
        <dbReference type="EMBL" id="KAJ5089167.1"/>
    </source>
</evidence>
<evidence type="ECO:0000256" key="5">
    <source>
        <dbReference type="ARBA" id="ARBA00023242"/>
    </source>
</evidence>
<gene>
    <name evidence="8" type="ORF">N7532_007851</name>
</gene>
<name>A0A9W9EWB3_9EURO</name>
<reference evidence="8" key="1">
    <citation type="submission" date="2022-11" db="EMBL/GenBank/DDBJ databases">
        <authorList>
            <person name="Petersen C."/>
        </authorList>
    </citation>
    <scope>NUCLEOTIDE SEQUENCE</scope>
    <source>
        <strain evidence="8">IBT 30761</strain>
    </source>
</reference>
<keyword evidence="3" id="KW-0805">Transcription regulation</keyword>
<dbReference type="Pfam" id="PF04082">
    <property type="entry name" value="Fungal_trans"/>
    <property type="match status" value="1"/>
</dbReference>
<reference evidence="8" key="2">
    <citation type="journal article" date="2023" name="IMA Fungus">
        <title>Comparative genomic study of the Penicillium genus elucidates a diverse pangenome and 15 lateral gene transfer events.</title>
        <authorList>
            <person name="Petersen C."/>
            <person name="Sorensen T."/>
            <person name="Nielsen M.R."/>
            <person name="Sondergaard T.E."/>
            <person name="Sorensen J.L."/>
            <person name="Fitzpatrick D.A."/>
            <person name="Frisvad J.C."/>
            <person name="Nielsen K.L."/>
        </authorList>
    </citation>
    <scope>NUCLEOTIDE SEQUENCE</scope>
    <source>
        <strain evidence="8">IBT 30761</strain>
    </source>
</reference>
<dbReference type="GO" id="GO:0006351">
    <property type="term" value="P:DNA-templated transcription"/>
    <property type="evidence" value="ECO:0007669"/>
    <property type="project" value="InterPro"/>
</dbReference>
<dbReference type="CDD" id="cd12148">
    <property type="entry name" value="fungal_TF_MHR"/>
    <property type="match status" value="1"/>
</dbReference>
<accession>A0A9W9EWB3</accession>
<dbReference type="Proteomes" id="UP001149074">
    <property type="component" value="Unassembled WGS sequence"/>
</dbReference>
<feature type="region of interest" description="Disordered" evidence="6">
    <location>
        <begin position="587"/>
        <end position="628"/>
    </location>
</feature>
<dbReference type="OrthoDB" id="2563500at2759"/>
<feature type="compositionally biased region" description="Low complexity" evidence="6">
    <location>
        <begin position="23"/>
        <end position="40"/>
    </location>
</feature>
<dbReference type="GO" id="GO:0003677">
    <property type="term" value="F:DNA binding"/>
    <property type="evidence" value="ECO:0007669"/>
    <property type="project" value="InterPro"/>
</dbReference>
<sequence length="711" mass="77997">MGLSARAQPADAERILEVPPPESEGSLLPPTPGTDTSGTTVPIHQDTSFLSADNQEPLDMGSKSNCQCTDRLGIFPAASSPAMATDVAHASPAQPGGNINHLLIALVESFFHEEYPLPSYSFLHPASTITKCHAGTLDPCLSLALAGVATLHISIRLQTGKGGHDNGAVPQNEDDATTHSLDCTCHGLAPIQVAEQIIWSSIESPTIARLQALLLCINHCMHTGRFQRAFMLAAMAARFAAALRLHREHQGLDFVAQETRRRIVWSLKLVERYFSIGLSEFELCPFESIYIQLPCVESAYDAGSTQESTPENLNSSSPLEDDYGAYQLCVNLESLRRDIVKLGRAFAHCERISPQIPSLIRSFERTLFDIGAKMPHGPELSFDQINALITSRWLPRHIALQLSWHQCHCDLYRLLLRGYPEAVPRPALEVLSRQGTNDHDENGCNNLLLRAERQCLQHSNAIILTLTLLNQQSPRFCFLEFDATICAYHATRLLFFISRFGRDPTTRPSEEFAASRLELCLAALRRFFPQNKLVGPIIAEMENNRHKLATLTPRSASRVPTSEMNEKLAVHSLLRLARFSERDDADGGTSILSAGSSATTQTSSIFPQTDSPGIAGMTPRKTEGGHDSVASFDPLTGHRLITAGDGLSGQSMIVQDLSVDALTEALMTAQDGGAPLGEDWDFTSFMPLQAWDMPNPFISWLDVLDNSCPLE</sequence>
<keyword evidence="5" id="KW-0539">Nucleus</keyword>
<dbReference type="EMBL" id="JAPQKI010000009">
    <property type="protein sequence ID" value="KAJ5089167.1"/>
    <property type="molecule type" value="Genomic_DNA"/>
</dbReference>
<evidence type="ECO:0000313" key="9">
    <source>
        <dbReference type="Proteomes" id="UP001149074"/>
    </source>
</evidence>
<dbReference type="AlphaFoldDB" id="A0A9W9EWB3"/>
<comment type="caution">
    <text evidence="8">The sequence shown here is derived from an EMBL/GenBank/DDBJ whole genome shotgun (WGS) entry which is preliminary data.</text>
</comment>
<dbReference type="RefSeq" id="XP_056471149.1">
    <property type="nucleotide sequence ID" value="XM_056620343.1"/>
</dbReference>
<evidence type="ECO:0000259" key="7">
    <source>
        <dbReference type="Pfam" id="PF04082"/>
    </source>
</evidence>
<dbReference type="InterPro" id="IPR007219">
    <property type="entry name" value="XnlR_reg_dom"/>
</dbReference>
<keyword evidence="4" id="KW-0804">Transcription</keyword>
<dbReference type="GeneID" id="81359322"/>
<dbReference type="PANTHER" id="PTHR47338:SF7">
    <property type="entry name" value="ZN(II)2CYS6 TRANSCRIPTION FACTOR (EUROFUNG)"/>
    <property type="match status" value="1"/>
</dbReference>
<feature type="domain" description="Xylanolytic transcriptional activator regulatory" evidence="7">
    <location>
        <begin position="193"/>
        <end position="313"/>
    </location>
</feature>
<feature type="region of interest" description="Disordered" evidence="6">
    <location>
        <begin position="1"/>
        <end position="43"/>
    </location>
</feature>
<evidence type="ECO:0000256" key="2">
    <source>
        <dbReference type="ARBA" id="ARBA00022723"/>
    </source>
</evidence>
<dbReference type="GO" id="GO:0000981">
    <property type="term" value="F:DNA-binding transcription factor activity, RNA polymerase II-specific"/>
    <property type="evidence" value="ECO:0007669"/>
    <property type="project" value="InterPro"/>
</dbReference>
<feature type="compositionally biased region" description="Low complexity" evidence="6">
    <location>
        <begin position="593"/>
        <end position="604"/>
    </location>
</feature>
<evidence type="ECO:0000256" key="3">
    <source>
        <dbReference type="ARBA" id="ARBA00023015"/>
    </source>
</evidence>
<dbReference type="GO" id="GO:0005634">
    <property type="term" value="C:nucleus"/>
    <property type="evidence" value="ECO:0007669"/>
    <property type="project" value="UniProtKB-SubCell"/>
</dbReference>
<protein>
    <recommendedName>
        <fullName evidence="7">Xylanolytic transcriptional activator regulatory domain-containing protein</fullName>
    </recommendedName>
</protein>
<dbReference type="PANTHER" id="PTHR47338">
    <property type="entry name" value="ZN(II)2CYS6 TRANSCRIPTION FACTOR (EUROFUNG)-RELATED"/>
    <property type="match status" value="1"/>
</dbReference>
<proteinExistence type="predicted"/>
<organism evidence="8 9">
    <name type="scientific">Penicillium argentinense</name>
    <dbReference type="NCBI Taxonomy" id="1131581"/>
    <lineage>
        <taxon>Eukaryota</taxon>
        <taxon>Fungi</taxon>
        <taxon>Dikarya</taxon>
        <taxon>Ascomycota</taxon>
        <taxon>Pezizomycotina</taxon>
        <taxon>Eurotiomycetes</taxon>
        <taxon>Eurotiomycetidae</taxon>
        <taxon>Eurotiales</taxon>
        <taxon>Aspergillaceae</taxon>
        <taxon>Penicillium</taxon>
    </lineage>
</organism>
<keyword evidence="2" id="KW-0479">Metal-binding</keyword>
<dbReference type="InterPro" id="IPR050815">
    <property type="entry name" value="TF_fung"/>
</dbReference>